<evidence type="ECO:0000313" key="1">
    <source>
        <dbReference type="EMBL" id="CAB4671659.1"/>
    </source>
</evidence>
<dbReference type="CDD" id="cd07067">
    <property type="entry name" value="HP_PGM_like"/>
    <property type="match status" value="1"/>
</dbReference>
<reference evidence="1" key="1">
    <citation type="submission" date="2020-05" db="EMBL/GenBank/DDBJ databases">
        <authorList>
            <person name="Chiriac C."/>
            <person name="Salcher M."/>
            <person name="Ghai R."/>
            <person name="Kavagutti S V."/>
        </authorList>
    </citation>
    <scope>NUCLEOTIDE SEQUENCE</scope>
</reference>
<dbReference type="NCBIfam" id="TIGR03848">
    <property type="entry name" value="MSMEG_4193"/>
    <property type="match status" value="1"/>
</dbReference>
<dbReference type="Gene3D" id="3.40.50.1240">
    <property type="entry name" value="Phosphoglycerate mutase-like"/>
    <property type="match status" value="1"/>
</dbReference>
<dbReference type="InterPro" id="IPR029033">
    <property type="entry name" value="His_PPase_superfam"/>
</dbReference>
<sequence>MTVVVLIRHAHSTANNAGVLSGRLPGVHLSEIGIEQSKNLAERLGDIKVRAILTSPLERCQESIAPWVSKYGGGIAPTLDKNLSEVDYGSWSGRKLTALYKERLWKDVQNNPSRVVFPEGEAIAGMTQRAMSVVHRAIDLPGKGPVLLVSHGDVIKAIITSALGMHGDEFQRFVVDPASISVIDFGESKARLLLANDSRGLVRDLLATKQNKATLLGGGAGLAKKKVR</sequence>
<evidence type="ECO:0000313" key="3">
    <source>
        <dbReference type="EMBL" id="CAB4911396.1"/>
    </source>
</evidence>
<dbReference type="SMART" id="SM00855">
    <property type="entry name" value="PGAM"/>
    <property type="match status" value="1"/>
</dbReference>
<evidence type="ECO:0000313" key="2">
    <source>
        <dbReference type="EMBL" id="CAB4860056.1"/>
    </source>
</evidence>
<dbReference type="SUPFAM" id="SSF53254">
    <property type="entry name" value="Phosphoglycerate mutase-like"/>
    <property type="match status" value="1"/>
</dbReference>
<dbReference type="InterPro" id="IPR050275">
    <property type="entry name" value="PGM_Phosphatase"/>
</dbReference>
<name>A0A6J6ME62_9ZZZZ</name>
<dbReference type="GO" id="GO:0005737">
    <property type="term" value="C:cytoplasm"/>
    <property type="evidence" value="ECO:0007669"/>
    <property type="project" value="TreeGrafter"/>
</dbReference>
<accession>A0A6J6ME62</accession>
<proteinExistence type="predicted"/>
<evidence type="ECO:0000313" key="4">
    <source>
        <dbReference type="EMBL" id="CAB5055432.1"/>
    </source>
</evidence>
<dbReference type="PANTHER" id="PTHR48100">
    <property type="entry name" value="BROAD-SPECIFICITY PHOSPHATASE YOR283W-RELATED"/>
    <property type="match status" value="1"/>
</dbReference>
<dbReference type="GO" id="GO:0016791">
    <property type="term" value="F:phosphatase activity"/>
    <property type="evidence" value="ECO:0007669"/>
    <property type="project" value="TreeGrafter"/>
</dbReference>
<dbReference type="EMBL" id="CAFBLE010000002">
    <property type="protein sequence ID" value="CAB4860056.1"/>
    <property type="molecule type" value="Genomic_DNA"/>
</dbReference>
<dbReference type="EMBL" id="CAFBMV010000001">
    <property type="protein sequence ID" value="CAB4911396.1"/>
    <property type="molecule type" value="Genomic_DNA"/>
</dbReference>
<organism evidence="1">
    <name type="scientific">freshwater metagenome</name>
    <dbReference type="NCBI Taxonomy" id="449393"/>
    <lineage>
        <taxon>unclassified sequences</taxon>
        <taxon>metagenomes</taxon>
        <taxon>ecological metagenomes</taxon>
    </lineage>
</organism>
<dbReference type="InterPro" id="IPR022492">
    <property type="entry name" value="Phosphomutase_MSMEG4193_put"/>
</dbReference>
<gene>
    <name evidence="1" type="ORF">UFOPK2289_01168</name>
    <name evidence="2" type="ORF">UFOPK3346_00423</name>
    <name evidence="3" type="ORF">UFOPK3670_00047</name>
    <name evidence="4" type="ORF">UFOPK4308_00450</name>
</gene>
<dbReference type="Pfam" id="PF00300">
    <property type="entry name" value="His_Phos_1"/>
    <property type="match status" value="1"/>
</dbReference>
<dbReference type="EMBL" id="CAFBQL010000002">
    <property type="protein sequence ID" value="CAB5055432.1"/>
    <property type="molecule type" value="Genomic_DNA"/>
</dbReference>
<dbReference type="EMBL" id="CAEZWT010000042">
    <property type="protein sequence ID" value="CAB4671659.1"/>
    <property type="molecule type" value="Genomic_DNA"/>
</dbReference>
<dbReference type="PANTHER" id="PTHR48100:SF2">
    <property type="entry name" value="CONSERVED PROTEIN"/>
    <property type="match status" value="1"/>
</dbReference>
<dbReference type="AlphaFoldDB" id="A0A6J6ME62"/>
<dbReference type="InterPro" id="IPR013078">
    <property type="entry name" value="His_Pase_superF_clade-1"/>
</dbReference>
<protein>
    <submittedName>
        <fullName evidence="1">Unannotated protein</fullName>
    </submittedName>
</protein>